<dbReference type="STRING" id="56857.A0A200Q9F3"/>
<keyword evidence="3" id="KW-1185">Reference proteome</keyword>
<evidence type="ECO:0000256" key="1">
    <source>
        <dbReference type="SAM" id="MobiDB-lite"/>
    </source>
</evidence>
<dbReference type="OMA" id="SDRMMRR"/>
<comment type="caution">
    <text evidence="2">The sequence shown here is derived from an EMBL/GenBank/DDBJ whole genome shotgun (WGS) entry which is preliminary data.</text>
</comment>
<dbReference type="Proteomes" id="UP000195402">
    <property type="component" value="Unassembled WGS sequence"/>
</dbReference>
<feature type="compositionally biased region" description="Low complexity" evidence="1">
    <location>
        <begin position="163"/>
        <end position="181"/>
    </location>
</feature>
<dbReference type="AlphaFoldDB" id="A0A200Q9F3"/>
<dbReference type="OrthoDB" id="1717591at2759"/>
<evidence type="ECO:0000313" key="2">
    <source>
        <dbReference type="EMBL" id="OVA07082.1"/>
    </source>
</evidence>
<protein>
    <submittedName>
        <fullName evidence="2">Uncharacterized protein</fullName>
    </submittedName>
</protein>
<feature type="region of interest" description="Disordered" evidence="1">
    <location>
        <begin position="103"/>
        <end position="131"/>
    </location>
</feature>
<dbReference type="EMBL" id="MVGT01002646">
    <property type="protein sequence ID" value="OVA07082.1"/>
    <property type="molecule type" value="Genomic_DNA"/>
</dbReference>
<dbReference type="InParanoid" id="A0A200Q9F3"/>
<gene>
    <name evidence="2" type="ORF">BVC80_5419g1</name>
</gene>
<proteinExistence type="predicted"/>
<evidence type="ECO:0000313" key="3">
    <source>
        <dbReference type="Proteomes" id="UP000195402"/>
    </source>
</evidence>
<name>A0A200Q9F3_MACCD</name>
<organism evidence="2 3">
    <name type="scientific">Macleaya cordata</name>
    <name type="common">Five-seeded plume-poppy</name>
    <name type="synonym">Bocconia cordata</name>
    <dbReference type="NCBI Taxonomy" id="56857"/>
    <lineage>
        <taxon>Eukaryota</taxon>
        <taxon>Viridiplantae</taxon>
        <taxon>Streptophyta</taxon>
        <taxon>Embryophyta</taxon>
        <taxon>Tracheophyta</taxon>
        <taxon>Spermatophyta</taxon>
        <taxon>Magnoliopsida</taxon>
        <taxon>Ranunculales</taxon>
        <taxon>Papaveraceae</taxon>
        <taxon>Papaveroideae</taxon>
        <taxon>Macleaya</taxon>
    </lineage>
</organism>
<accession>A0A200Q9F3</accession>
<feature type="compositionally biased region" description="Gly residues" evidence="1">
    <location>
        <begin position="119"/>
        <end position="130"/>
    </location>
</feature>
<sequence length="194" mass="21493">MDESWRMRMGSSNLPRRRSTEESSSDRMMRRNVFGLNCNNSDSESTTLLDPENFNDVFGGPPRSIVSRQFSGDLITAGNKSNNNTTFYEEIFRSSEFVAQAKNNNNGRKLPGFRIPPRIGGGGGGSGDGGGFRRSDGFYDDIFGSDNEDRRSWRSELKSNKLNYSKSSKSNSSSVLSSEDLSPLRPSIAEDFGI</sequence>
<feature type="region of interest" description="Disordered" evidence="1">
    <location>
        <begin position="163"/>
        <end position="194"/>
    </location>
</feature>
<reference evidence="2 3" key="1">
    <citation type="journal article" date="2017" name="Mol. Plant">
        <title>The Genome of Medicinal Plant Macleaya cordata Provides New Insights into Benzylisoquinoline Alkaloids Metabolism.</title>
        <authorList>
            <person name="Liu X."/>
            <person name="Liu Y."/>
            <person name="Huang P."/>
            <person name="Ma Y."/>
            <person name="Qing Z."/>
            <person name="Tang Q."/>
            <person name="Cao H."/>
            <person name="Cheng P."/>
            <person name="Zheng Y."/>
            <person name="Yuan Z."/>
            <person name="Zhou Y."/>
            <person name="Liu J."/>
            <person name="Tang Z."/>
            <person name="Zhuo Y."/>
            <person name="Zhang Y."/>
            <person name="Yu L."/>
            <person name="Huang J."/>
            <person name="Yang P."/>
            <person name="Peng Q."/>
            <person name="Zhang J."/>
            <person name="Jiang W."/>
            <person name="Zhang Z."/>
            <person name="Lin K."/>
            <person name="Ro D.K."/>
            <person name="Chen X."/>
            <person name="Xiong X."/>
            <person name="Shang Y."/>
            <person name="Huang S."/>
            <person name="Zeng J."/>
        </authorList>
    </citation>
    <scope>NUCLEOTIDE SEQUENCE [LARGE SCALE GENOMIC DNA]</scope>
    <source>
        <strain evidence="3">cv. BLH2017</strain>
        <tissue evidence="2">Root</tissue>
    </source>
</reference>
<feature type="compositionally biased region" description="Basic and acidic residues" evidence="1">
    <location>
        <begin position="18"/>
        <end position="29"/>
    </location>
</feature>
<feature type="region of interest" description="Disordered" evidence="1">
    <location>
        <begin position="1"/>
        <end position="30"/>
    </location>
</feature>